<dbReference type="EMBL" id="MU827307">
    <property type="protein sequence ID" value="KAJ7362179.1"/>
    <property type="molecule type" value="Genomic_DNA"/>
</dbReference>
<dbReference type="GO" id="GO:0030246">
    <property type="term" value="F:carbohydrate binding"/>
    <property type="evidence" value="ECO:0007669"/>
    <property type="project" value="InterPro"/>
</dbReference>
<dbReference type="InterPro" id="IPR019019">
    <property type="entry name" value="H-type_lectin_domain"/>
</dbReference>
<sequence length="316" mass="35068">MRPLAAVSPVEIPCECFASINHGNRSSTVHDTVFVWVEDVTTSRFKACLVQGGQGAGGNTSIDWFAFQGSQSGVYQGEASFTLFTTGTKCSRIAFPQAFSSVPKVHVTVKHGTPNQKQDAMSVWISNVSTSQFEVCLQESRTFDGPHSNLVANWLAYDNYPSSWEAKESSAVTFSNNEVPAAENNYALCKVQCQLYPPFYAPPVVLTTVINGGNNNANIACPAKGPLSSWLEVQSVRLKTTSNNSDGDYHDDNDEDEVNDHDNENDNDNDYYYIWKITTIKKLIIEHNFLIIDPEEGNHCRFIHTGLSRAFSHFIF</sequence>
<feature type="compositionally biased region" description="Acidic residues" evidence="1">
    <location>
        <begin position="249"/>
        <end position="264"/>
    </location>
</feature>
<dbReference type="InterPro" id="IPR037221">
    <property type="entry name" value="H-type_lectin_dom_sf"/>
</dbReference>
<dbReference type="GO" id="GO:0007155">
    <property type="term" value="P:cell adhesion"/>
    <property type="evidence" value="ECO:0007669"/>
    <property type="project" value="InterPro"/>
</dbReference>
<evidence type="ECO:0000313" key="4">
    <source>
        <dbReference type="Proteomes" id="UP001163046"/>
    </source>
</evidence>
<feature type="region of interest" description="Disordered" evidence="1">
    <location>
        <begin position="241"/>
        <end position="264"/>
    </location>
</feature>
<evidence type="ECO:0000256" key="1">
    <source>
        <dbReference type="SAM" id="MobiDB-lite"/>
    </source>
</evidence>
<proteinExistence type="predicted"/>
<dbReference type="Pfam" id="PF09458">
    <property type="entry name" value="H_lectin"/>
    <property type="match status" value="1"/>
</dbReference>
<organism evidence="3 4">
    <name type="scientific">Desmophyllum pertusum</name>
    <dbReference type="NCBI Taxonomy" id="174260"/>
    <lineage>
        <taxon>Eukaryota</taxon>
        <taxon>Metazoa</taxon>
        <taxon>Cnidaria</taxon>
        <taxon>Anthozoa</taxon>
        <taxon>Hexacorallia</taxon>
        <taxon>Scleractinia</taxon>
        <taxon>Caryophylliina</taxon>
        <taxon>Caryophylliidae</taxon>
        <taxon>Desmophyllum</taxon>
    </lineage>
</organism>
<keyword evidence="4" id="KW-1185">Reference proteome</keyword>
<accession>A0A9W9YTD6</accession>
<comment type="caution">
    <text evidence="3">The sequence shown here is derived from an EMBL/GenBank/DDBJ whole genome shotgun (WGS) entry which is preliminary data.</text>
</comment>
<evidence type="ECO:0000313" key="3">
    <source>
        <dbReference type="EMBL" id="KAJ7362179.1"/>
    </source>
</evidence>
<dbReference type="OrthoDB" id="5985213at2759"/>
<name>A0A9W9YTD6_9CNID</name>
<dbReference type="AlphaFoldDB" id="A0A9W9YTD6"/>
<dbReference type="Proteomes" id="UP001163046">
    <property type="component" value="Unassembled WGS sequence"/>
</dbReference>
<reference evidence="3" key="1">
    <citation type="submission" date="2023-01" db="EMBL/GenBank/DDBJ databases">
        <title>Genome assembly of the deep-sea coral Lophelia pertusa.</title>
        <authorList>
            <person name="Herrera S."/>
            <person name="Cordes E."/>
        </authorList>
    </citation>
    <scope>NUCLEOTIDE SEQUENCE</scope>
    <source>
        <strain evidence="3">USNM1676648</strain>
        <tissue evidence="3">Polyp</tissue>
    </source>
</reference>
<feature type="domain" description="H-type lectin" evidence="2">
    <location>
        <begin position="92"/>
        <end position="157"/>
    </location>
</feature>
<dbReference type="Gene3D" id="2.60.40.2080">
    <property type="match status" value="1"/>
</dbReference>
<protein>
    <recommendedName>
        <fullName evidence="2">H-type lectin domain-containing protein</fullName>
    </recommendedName>
</protein>
<gene>
    <name evidence="3" type="ORF">OS493_013273</name>
</gene>
<dbReference type="SUPFAM" id="SSF141086">
    <property type="entry name" value="Agglutinin HPA-like"/>
    <property type="match status" value="1"/>
</dbReference>
<evidence type="ECO:0000259" key="2">
    <source>
        <dbReference type="Pfam" id="PF09458"/>
    </source>
</evidence>